<dbReference type="AlphaFoldDB" id="A0A2P8ECT1"/>
<dbReference type="RefSeq" id="WP_211299873.1">
    <property type="nucleotide sequence ID" value="NZ_JAUVYL010000072.1"/>
</dbReference>
<organism evidence="2 3">
    <name type="scientific">Cecembia rubra</name>
    <dbReference type="NCBI Taxonomy" id="1485585"/>
    <lineage>
        <taxon>Bacteria</taxon>
        <taxon>Pseudomonadati</taxon>
        <taxon>Bacteroidota</taxon>
        <taxon>Cytophagia</taxon>
        <taxon>Cytophagales</taxon>
        <taxon>Cyclobacteriaceae</taxon>
        <taxon>Cecembia</taxon>
    </lineage>
</organism>
<dbReference type="PANTHER" id="PTHR44013">
    <property type="entry name" value="ZINC-TYPE ALCOHOL DEHYDROGENASE-LIKE PROTEIN C16A3.02C"/>
    <property type="match status" value="1"/>
</dbReference>
<dbReference type="InterPro" id="IPR052733">
    <property type="entry name" value="Chloroplast_QOR"/>
</dbReference>
<dbReference type="Pfam" id="PF13602">
    <property type="entry name" value="ADH_zinc_N_2"/>
    <property type="match status" value="1"/>
</dbReference>
<dbReference type="EMBL" id="PYGF01000001">
    <property type="protein sequence ID" value="PSL07270.1"/>
    <property type="molecule type" value="Genomic_DNA"/>
</dbReference>
<dbReference type="InterPro" id="IPR013154">
    <property type="entry name" value="ADH-like_N"/>
</dbReference>
<dbReference type="InterPro" id="IPR036291">
    <property type="entry name" value="NAD(P)-bd_dom_sf"/>
</dbReference>
<gene>
    <name evidence="2" type="ORF">CLV48_101200</name>
</gene>
<name>A0A2P8ECT1_9BACT</name>
<reference evidence="2 3" key="1">
    <citation type="submission" date="2018-03" db="EMBL/GenBank/DDBJ databases">
        <title>Genomic Encyclopedia of Archaeal and Bacterial Type Strains, Phase II (KMG-II): from individual species to whole genera.</title>
        <authorList>
            <person name="Goeker M."/>
        </authorList>
    </citation>
    <scope>NUCLEOTIDE SEQUENCE [LARGE SCALE GENOMIC DNA]</scope>
    <source>
        <strain evidence="2 3">DSM 28057</strain>
    </source>
</reference>
<sequence length="321" mass="35561">MKAAVRHQYGSPDLIKIEEMPQPLPKPHEVLIRVLATTVNRTDCSVLSGEPYIFRFFVGWPRPRTAILGTDFAGIVERVGSQVTKFKVGDRVWGFDDNGLPSQAEYLAYGENKNILPIAEGVSFHEAAACAEGAHYAVNFLRYFKLKPDSKVLVNGATGGIGSAMVQLLKHQGLFVTATANTKNLELIRALGVDRVIDYEKQDFTKLDEKFDVIFDAVGKSTFYKCKEILEENGSYLSSELGEGIENLYLPFLTKIKGGKRVIFPFPIDIKGSMNVIQKVVIEGGFRPVIEKVFTLDKAREAYQYVASGRKTGNVVLDLGS</sequence>
<dbReference type="InterPro" id="IPR020843">
    <property type="entry name" value="ER"/>
</dbReference>
<feature type="domain" description="Enoyl reductase (ER)" evidence="1">
    <location>
        <begin position="10"/>
        <end position="317"/>
    </location>
</feature>
<proteinExistence type="predicted"/>
<keyword evidence="3" id="KW-1185">Reference proteome</keyword>
<dbReference type="CDD" id="cd08267">
    <property type="entry name" value="MDR1"/>
    <property type="match status" value="1"/>
</dbReference>
<dbReference type="GO" id="GO:0016491">
    <property type="term" value="F:oxidoreductase activity"/>
    <property type="evidence" value="ECO:0007669"/>
    <property type="project" value="InterPro"/>
</dbReference>
<evidence type="ECO:0000313" key="3">
    <source>
        <dbReference type="Proteomes" id="UP000240708"/>
    </source>
</evidence>
<dbReference type="Pfam" id="PF08240">
    <property type="entry name" value="ADH_N"/>
    <property type="match status" value="1"/>
</dbReference>
<dbReference type="Proteomes" id="UP000240708">
    <property type="component" value="Unassembled WGS sequence"/>
</dbReference>
<dbReference type="SUPFAM" id="SSF50129">
    <property type="entry name" value="GroES-like"/>
    <property type="match status" value="1"/>
</dbReference>
<dbReference type="SMART" id="SM00829">
    <property type="entry name" value="PKS_ER"/>
    <property type="match status" value="1"/>
</dbReference>
<dbReference type="InterPro" id="IPR011032">
    <property type="entry name" value="GroES-like_sf"/>
</dbReference>
<dbReference type="PANTHER" id="PTHR44013:SF1">
    <property type="entry name" value="ZINC-TYPE ALCOHOL DEHYDROGENASE-LIKE PROTEIN C16A3.02C"/>
    <property type="match status" value="1"/>
</dbReference>
<protein>
    <submittedName>
        <fullName evidence="2">NADPH:quinone reductase-like Zn-dependent oxidoreductase</fullName>
    </submittedName>
</protein>
<dbReference type="SUPFAM" id="SSF51735">
    <property type="entry name" value="NAD(P)-binding Rossmann-fold domains"/>
    <property type="match status" value="1"/>
</dbReference>
<dbReference type="Gene3D" id="3.90.180.10">
    <property type="entry name" value="Medium-chain alcohol dehydrogenases, catalytic domain"/>
    <property type="match status" value="1"/>
</dbReference>
<evidence type="ECO:0000259" key="1">
    <source>
        <dbReference type="SMART" id="SM00829"/>
    </source>
</evidence>
<comment type="caution">
    <text evidence="2">The sequence shown here is derived from an EMBL/GenBank/DDBJ whole genome shotgun (WGS) entry which is preliminary data.</text>
</comment>
<accession>A0A2P8ECT1</accession>
<evidence type="ECO:0000313" key="2">
    <source>
        <dbReference type="EMBL" id="PSL07270.1"/>
    </source>
</evidence>
<dbReference type="Gene3D" id="3.40.50.720">
    <property type="entry name" value="NAD(P)-binding Rossmann-like Domain"/>
    <property type="match status" value="1"/>
</dbReference>